<comment type="caution">
    <text evidence="1">The sequence shown here is derived from an EMBL/GenBank/DDBJ whole genome shotgun (WGS) entry which is preliminary data.</text>
</comment>
<dbReference type="OrthoDB" id="9810159at2"/>
<keyword evidence="2" id="KW-1185">Reference proteome</keyword>
<evidence type="ECO:0000313" key="1">
    <source>
        <dbReference type="EMBL" id="RDC54237.1"/>
    </source>
</evidence>
<dbReference type="Proteomes" id="UP000253961">
    <property type="component" value="Unassembled WGS sequence"/>
</dbReference>
<evidence type="ECO:0000313" key="2">
    <source>
        <dbReference type="Proteomes" id="UP000253961"/>
    </source>
</evidence>
<organism evidence="1 2">
    <name type="scientific">Pedobacter chinensis</name>
    <dbReference type="NCBI Taxonomy" id="2282421"/>
    <lineage>
        <taxon>Bacteria</taxon>
        <taxon>Pseudomonadati</taxon>
        <taxon>Bacteroidota</taxon>
        <taxon>Sphingobacteriia</taxon>
        <taxon>Sphingobacteriales</taxon>
        <taxon>Sphingobacteriaceae</taxon>
        <taxon>Pedobacter</taxon>
    </lineage>
</organism>
<dbReference type="InterPro" id="IPR017946">
    <property type="entry name" value="PLC-like_Pdiesterase_TIM-brl"/>
</dbReference>
<dbReference type="Gene3D" id="3.20.20.190">
    <property type="entry name" value="Phosphatidylinositol (PI) phosphodiesterase"/>
    <property type="match status" value="1"/>
</dbReference>
<reference evidence="1 2" key="1">
    <citation type="submission" date="2018-07" db="EMBL/GenBank/DDBJ databases">
        <title>Pedobacter sp. nov., isolated from soil.</title>
        <authorList>
            <person name="Zhou L.Y."/>
            <person name="Du Z.J."/>
        </authorList>
    </citation>
    <scope>NUCLEOTIDE SEQUENCE [LARGE SCALE GENOMIC DNA]</scope>
    <source>
        <strain evidence="1 2">JDX94</strain>
    </source>
</reference>
<dbReference type="GO" id="GO:0006629">
    <property type="term" value="P:lipid metabolic process"/>
    <property type="evidence" value="ECO:0007669"/>
    <property type="project" value="InterPro"/>
</dbReference>
<proteinExistence type="predicted"/>
<gene>
    <name evidence="1" type="ORF">DU508_22375</name>
</gene>
<dbReference type="SUPFAM" id="SSF51695">
    <property type="entry name" value="PLC-like phosphodiesterases"/>
    <property type="match status" value="1"/>
</dbReference>
<accession>A0A369PTE0</accession>
<sequence>MIVLSHRGYWISDNEKNTVTAFKRSFELGFGTETDIRDLNGELVISHDIPVLSKTTIYVQEFFNLYRSYNKDLPLALNVKSDGLQTQLRKLLEKYEISNYFVFDMSIPDGLQYHKHGFNVFTRQSEYEVRPAYYDESVGVWLDEFKSHWISTEVIADHLKNNKKVCIVSPELHKRKYHEEWSDYKKMSNLITNQNNLMICTDKPEEARAYFK</sequence>
<name>A0A369PTE0_9SPHI</name>
<dbReference type="EMBL" id="QPKV01000015">
    <property type="protein sequence ID" value="RDC54237.1"/>
    <property type="molecule type" value="Genomic_DNA"/>
</dbReference>
<protein>
    <recommendedName>
        <fullName evidence="3">Phosphodiesterase</fullName>
    </recommendedName>
</protein>
<dbReference type="AlphaFoldDB" id="A0A369PTE0"/>
<dbReference type="RefSeq" id="WP_115404896.1">
    <property type="nucleotide sequence ID" value="NZ_QPKV01000015.1"/>
</dbReference>
<dbReference type="GO" id="GO:0008081">
    <property type="term" value="F:phosphoric diester hydrolase activity"/>
    <property type="evidence" value="ECO:0007669"/>
    <property type="project" value="InterPro"/>
</dbReference>
<evidence type="ECO:0008006" key="3">
    <source>
        <dbReference type="Google" id="ProtNLM"/>
    </source>
</evidence>